<evidence type="ECO:0000256" key="9">
    <source>
        <dbReference type="ARBA" id="ARBA00023136"/>
    </source>
</evidence>
<comment type="caution">
    <text evidence="11">The sequence shown here is derived from an EMBL/GenBank/DDBJ whole genome shotgun (WGS) entry which is preliminary data.</text>
</comment>
<reference evidence="11" key="1">
    <citation type="submission" date="2021-10" db="EMBL/GenBank/DDBJ databases">
        <title>Tropical sea cucumber genome reveals ecological adaptation and Cuvierian tubules defense mechanism.</title>
        <authorList>
            <person name="Chen T."/>
        </authorList>
    </citation>
    <scope>NUCLEOTIDE SEQUENCE</scope>
    <source>
        <strain evidence="11">Nanhai2018</strain>
        <tissue evidence="11">Muscle</tissue>
    </source>
</reference>
<dbReference type="CDD" id="cd13962">
    <property type="entry name" value="PT_UbiA_UBIAD1"/>
    <property type="match status" value="1"/>
</dbReference>
<dbReference type="OrthoDB" id="203513at2759"/>
<dbReference type="Gene3D" id="1.10.357.140">
    <property type="entry name" value="UbiA prenyltransferase"/>
    <property type="match status" value="1"/>
</dbReference>
<keyword evidence="7 10" id="KW-0812">Transmembrane</keyword>
<feature type="transmembrane region" description="Helical" evidence="10">
    <location>
        <begin position="346"/>
        <end position="363"/>
    </location>
</feature>
<protein>
    <submittedName>
        <fullName evidence="11">UbiA prenyltransferase domain-containing protein 1</fullName>
    </submittedName>
</protein>
<sequence length="369" mass="40156">MEDKISEEKHVHFASHNGIASPIGSSSAIKSDNGLAMHTDYSKGDAVDSVSNDGKYVKESTSSVEEKQETRGFFEIAANYIAALRPWSFSASLTPILLGTALGYRKSGEVNYLVLFFTAVAILSVHAAGNLVNTYYDFLKGIDSKKSDDRTLVDNRLTPQEVAFFGASLYGVGCIALLILGLIAKARIEHMALLYFGGLSSSFLYTGGIGLKYHAFGDVVILLSFGPLAVMFSYICQTGLLELTPFWYAIPLALNTEAILHSNNARDMDSDKAANVTTIAIMLGATASYVLYCLLLFIPYIMLTILGCNFSMAFLLPFLSLTVAFKLEKEFRRGELDGIPQKTAKLNLIFGGLYVISCLLADRESMPGL</sequence>
<feature type="transmembrane region" description="Helical" evidence="10">
    <location>
        <begin position="162"/>
        <end position="184"/>
    </location>
</feature>
<gene>
    <name evidence="11" type="ORF">HOLleu_39425</name>
</gene>
<keyword evidence="12" id="KW-1185">Reference proteome</keyword>
<proteinExistence type="inferred from homology"/>
<evidence type="ECO:0000256" key="6">
    <source>
        <dbReference type="ARBA" id="ARBA00022679"/>
    </source>
</evidence>
<dbReference type="AlphaFoldDB" id="A0A9Q0YKU5"/>
<dbReference type="InterPro" id="IPR026046">
    <property type="entry name" value="UBIAD1"/>
</dbReference>
<evidence type="ECO:0000256" key="2">
    <source>
        <dbReference type="ARBA" id="ARBA00004863"/>
    </source>
</evidence>
<dbReference type="Proteomes" id="UP001152320">
    <property type="component" value="Chromosome 21"/>
</dbReference>
<evidence type="ECO:0000256" key="7">
    <source>
        <dbReference type="ARBA" id="ARBA00022692"/>
    </source>
</evidence>
<feature type="transmembrane region" description="Helical" evidence="10">
    <location>
        <begin position="191"/>
        <end position="209"/>
    </location>
</feature>
<evidence type="ECO:0000256" key="3">
    <source>
        <dbReference type="ARBA" id="ARBA00005985"/>
    </source>
</evidence>
<comment type="subcellular location">
    <subcellularLocation>
        <location evidence="1">Membrane</location>
        <topology evidence="1">Multi-pass membrane protein</topology>
    </subcellularLocation>
</comment>
<evidence type="ECO:0000256" key="8">
    <source>
        <dbReference type="ARBA" id="ARBA00022989"/>
    </source>
</evidence>
<dbReference type="GO" id="GO:0004659">
    <property type="term" value="F:prenyltransferase activity"/>
    <property type="evidence" value="ECO:0007669"/>
    <property type="project" value="UniProtKB-KW"/>
</dbReference>
<evidence type="ECO:0000313" key="12">
    <source>
        <dbReference type="Proteomes" id="UP001152320"/>
    </source>
</evidence>
<keyword evidence="5" id="KW-0637">Prenyltransferase</keyword>
<comment type="similarity">
    <text evidence="3">Belongs to the UbiA prenyltransferase family.</text>
</comment>
<dbReference type="PANTHER" id="PTHR13929:SF0">
    <property type="entry name" value="UBIA PRENYLTRANSFERASE DOMAIN-CONTAINING PROTEIN 1"/>
    <property type="match status" value="1"/>
</dbReference>
<evidence type="ECO:0000313" key="11">
    <source>
        <dbReference type="EMBL" id="KAJ8022047.1"/>
    </source>
</evidence>
<dbReference type="InterPro" id="IPR000537">
    <property type="entry name" value="UbiA_prenyltransferase"/>
</dbReference>
<evidence type="ECO:0000256" key="1">
    <source>
        <dbReference type="ARBA" id="ARBA00004141"/>
    </source>
</evidence>
<feature type="transmembrane region" description="Helical" evidence="10">
    <location>
        <begin position="110"/>
        <end position="129"/>
    </location>
</feature>
<accession>A0A9Q0YKU5</accession>
<keyword evidence="8 10" id="KW-1133">Transmembrane helix</keyword>
<keyword evidence="6" id="KW-0808">Transferase</keyword>
<organism evidence="11 12">
    <name type="scientific">Holothuria leucospilota</name>
    <name type="common">Black long sea cucumber</name>
    <name type="synonym">Mertensiothuria leucospilota</name>
    <dbReference type="NCBI Taxonomy" id="206669"/>
    <lineage>
        <taxon>Eukaryota</taxon>
        <taxon>Metazoa</taxon>
        <taxon>Echinodermata</taxon>
        <taxon>Eleutherozoa</taxon>
        <taxon>Echinozoa</taxon>
        <taxon>Holothuroidea</taxon>
        <taxon>Aspidochirotacea</taxon>
        <taxon>Aspidochirotida</taxon>
        <taxon>Holothuriidae</taxon>
        <taxon>Holothuria</taxon>
    </lineage>
</organism>
<dbReference type="GO" id="GO:0042371">
    <property type="term" value="P:vitamin K biosynthetic process"/>
    <property type="evidence" value="ECO:0007669"/>
    <property type="project" value="TreeGrafter"/>
</dbReference>
<name>A0A9Q0YKU5_HOLLE</name>
<dbReference type="Pfam" id="PF01040">
    <property type="entry name" value="UbiA"/>
    <property type="match status" value="1"/>
</dbReference>
<dbReference type="GO" id="GO:0000139">
    <property type="term" value="C:Golgi membrane"/>
    <property type="evidence" value="ECO:0007669"/>
    <property type="project" value="TreeGrafter"/>
</dbReference>
<comment type="pathway">
    <text evidence="2">Quinol/quinone metabolism; menaquinone biosynthesis.</text>
</comment>
<dbReference type="GO" id="GO:0005783">
    <property type="term" value="C:endoplasmic reticulum"/>
    <property type="evidence" value="ECO:0007669"/>
    <property type="project" value="TreeGrafter"/>
</dbReference>
<keyword evidence="4" id="KW-0474">Menaquinone biosynthesis</keyword>
<dbReference type="PANTHER" id="PTHR13929">
    <property type="entry name" value="1,4-DIHYDROXY-2-NAPHTHOATE OCTAPRENYLTRANSFERASE"/>
    <property type="match status" value="1"/>
</dbReference>
<dbReference type="GO" id="GO:0009234">
    <property type="term" value="P:menaquinone biosynthetic process"/>
    <property type="evidence" value="ECO:0007669"/>
    <property type="project" value="UniProtKB-KW"/>
</dbReference>
<evidence type="ECO:0000256" key="5">
    <source>
        <dbReference type="ARBA" id="ARBA00022602"/>
    </source>
</evidence>
<dbReference type="EMBL" id="JAIZAY010000021">
    <property type="protein sequence ID" value="KAJ8022047.1"/>
    <property type="molecule type" value="Genomic_DNA"/>
</dbReference>
<feature type="transmembrane region" description="Helical" evidence="10">
    <location>
        <begin position="276"/>
        <end position="298"/>
    </location>
</feature>
<keyword evidence="9 10" id="KW-0472">Membrane</keyword>
<evidence type="ECO:0000256" key="4">
    <source>
        <dbReference type="ARBA" id="ARBA00022428"/>
    </source>
</evidence>
<evidence type="ECO:0000256" key="10">
    <source>
        <dbReference type="SAM" id="Phobius"/>
    </source>
</evidence>
<dbReference type="InterPro" id="IPR044878">
    <property type="entry name" value="UbiA_sf"/>
</dbReference>
<feature type="transmembrane region" description="Helical" evidence="10">
    <location>
        <begin position="215"/>
        <end position="236"/>
    </location>
</feature>
<feature type="transmembrane region" description="Helical" evidence="10">
    <location>
        <begin position="304"/>
        <end position="325"/>
    </location>
</feature>